<evidence type="ECO:0000313" key="3">
    <source>
        <dbReference type="Proteomes" id="UP001595617"/>
    </source>
</evidence>
<gene>
    <name evidence="2" type="ORF">ACFOOG_12290</name>
</gene>
<evidence type="ECO:0000313" key="2">
    <source>
        <dbReference type="EMBL" id="MFC3853615.1"/>
    </source>
</evidence>
<protein>
    <submittedName>
        <fullName evidence="2">Uncharacterized protein</fullName>
    </submittedName>
</protein>
<feature type="region of interest" description="Disordered" evidence="1">
    <location>
        <begin position="1"/>
        <end position="25"/>
    </location>
</feature>
<organism evidence="2 3">
    <name type="scientific">Saccharospirillum mangrovi</name>
    <dbReference type="NCBI Taxonomy" id="2161747"/>
    <lineage>
        <taxon>Bacteria</taxon>
        <taxon>Pseudomonadati</taxon>
        <taxon>Pseudomonadota</taxon>
        <taxon>Gammaproteobacteria</taxon>
        <taxon>Oceanospirillales</taxon>
        <taxon>Saccharospirillaceae</taxon>
        <taxon>Saccharospirillum</taxon>
    </lineage>
</organism>
<dbReference type="Proteomes" id="UP001595617">
    <property type="component" value="Unassembled WGS sequence"/>
</dbReference>
<comment type="caution">
    <text evidence="2">The sequence shown here is derived from an EMBL/GenBank/DDBJ whole genome shotgun (WGS) entry which is preliminary data.</text>
</comment>
<dbReference type="RefSeq" id="WP_380696939.1">
    <property type="nucleotide sequence ID" value="NZ_JBHRYR010000003.1"/>
</dbReference>
<name>A0ABV7ZZP6_9GAMM</name>
<sequence>MKDSDDEQQPDWQESTYRNRMRRKPYEKQKYKLQLELLKL</sequence>
<dbReference type="EMBL" id="JBHRYR010000003">
    <property type="protein sequence ID" value="MFC3853615.1"/>
    <property type="molecule type" value="Genomic_DNA"/>
</dbReference>
<proteinExistence type="predicted"/>
<keyword evidence="3" id="KW-1185">Reference proteome</keyword>
<evidence type="ECO:0000256" key="1">
    <source>
        <dbReference type="SAM" id="MobiDB-lite"/>
    </source>
</evidence>
<accession>A0ABV7ZZP6</accession>
<reference evidence="3" key="1">
    <citation type="journal article" date="2019" name="Int. J. Syst. Evol. Microbiol.">
        <title>The Global Catalogue of Microorganisms (GCM) 10K type strain sequencing project: providing services to taxonomists for standard genome sequencing and annotation.</title>
        <authorList>
            <consortium name="The Broad Institute Genomics Platform"/>
            <consortium name="The Broad Institute Genome Sequencing Center for Infectious Disease"/>
            <person name="Wu L."/>
            <person name="Ma J."/>
        </authorList>
    </citation>
    <scope>NUCLEOTIDE SEQUENCE [LARGE SCALE GENOMIC DNA]</scope>
    <source>
        <strain evidence="3">IBRC 10765</strain>
    </source>
</reference>